<dbReference type="InterPro" id="IPR027417">
    <property type="entry name" value="P-loop_NTPase"/>
</dbReference>
<protein>
    <submittedName>
        <fullName evidence="4">Phage terminase large subunit family protein</fullName>
    </submittedName>
</protein>
<dbReference type="EMBL" id="JARXRN010000029">
    <property type="protein sequence ID" value="MDH5832157.1"/>
    <property type="molecule type" value="Genomic_DNA"/>
</dbReference>
<proteinExistence type="predicted"/>
<evidence type="ECO:0000256" key="1">
    <source>
        <dbReference type="SAM" id="MobiDB-lite"/>
    </source>
</evidence>
<evidence type="ECO:0000313" key="4">
    <source>
        <dbReference type="EMBL" id="MDH5832157.1"/>
    </source>
</evidence>
<gene>
    <name evidence="4" type="ORF">QFW80_16690</name>
</gene>
<accession>A0ABT6JND0</accession>
<name>A0ABT6JND0_9GAMM</name>
<dbReference type="InterPro" id="IPR046453">
    <property type="entry name" value="GpA_ATPase"/>
</dbReference>
<evidence type="ECO:0000259" key="3">
    <source>
        <dbReference type="Pfam" id="PF20454"/>
    </source>
</evidence>
<keyword evidence="5" id="KW-1185">Reference proteome</keyword>
<dbReference type="Gene3D" id="3.40.50.300">
    <property type="entry name" value="P-loop containing nucleotide triphosphate hydrolases"/>
    <property type="match status" value="1"/>
</dbReference>
<comment type="caution">
    <text evidence="4">The sequence shown here is derived from an EMBL/GenBank/DDBJ whole genome shotgun (WGS) entry which is preliminary data.</text>
</comment>
<evidence type="ECO:0000313" key="5">
    <source>
        <dbReference type="Proteomes" id="UP001156831"/>
    </source>
</evidence>
<dbReference type="Pfam" id="PF20454">
    <property type="entry name" value="GpA_nuclease"/>
    <property type="match status" value="1"/>
</dbReference>
<sequence>MTLDAHGLDVQIADAVATVCDAWSRAWELPPVLTVSEHADRTRIIAKGSGAEPGKWRTARHPMLREIMDCLSDHSPVQVVDFMKSAQIGATEIGINWTNYVIDRGADSMIVAQPVKDLSRSWATSKFDPAVMEMPELLAKLSTDNTLEKRYPGGTLWVIWANSSKQLRQRTARYIFMDEVDEYPRDVGGQGPAVQQLAARAMSYGDRAKIYRACTPTIAGASAIEEGHAEGDQSVYVVQCPHCGAEQTLEIERLQPDGTFACAQSGCVIEEHQKPEMFAERGYGGTAYWKRTNLGAPPHHRSFHAWAAYAPLGLGLSWKQIADMREEAERDPTKMAGFRNLVLGLTYEGERQEQDAEEVAKLAEPGVNLGTVPAWALVLSAGVDFQHDRAEVEIIGTGRGQRRAVIDYAVIDLDPTIPDDYAALDEYLQGTWKNTRGVDMPITAAALDGGNWTEMVAQFVKRMVGTSGSARLLKTSRGHARQTIYLVRGRNERKSERAVYRPSKTEVNQREKTLARSVGVWGVGTSVLKHMVYGWLNAALTTKKQAEEGGEPEDLTARMLRFPGGRGDDKSDPLNPDPNALKEAYWKGLTCEYYDKETGYWIKPKGARNEPLDCTIYAVWASLAPAIKADAMRDSQWEALEAIYCPAVDLFNQPPPSDSRETQPAALAPATRPSDSRETRRRPGGFDTKDGWPL</sequence>
<organism evidence="4 5">
    <name type="scientific">Luteimonas rhizosphaericola</name>
    <dbReference type="NCBI Taxonomy" id="3042024"/>
    <lineage>
        <taxon>Bacteria</taxon>
        <taxon>Pseudomonadati</taxon>
        <taxon>Pseudomonadota</taxon>
        <taxon>Gammaproteobacteria</taxon>
        <taxon>Lysobacterales</taxon>
        <taxon>Lysobacteraceae</taxon>
        <taxon>Luteimonas</taxon>
    </lineage>
</organism>
<dbReference type="RefSeq" id="WP_280603178.1">
    <property type="nucleotide sequence ID" value="NZ_JARXRN010000029.1"/>
</dbReference>
<dbReference type="InterPro" id="IPR046454">
    <property type="entry name" value="GpA_endonuclease"/>
</dbReference>
<feature type="domain" description="Phage terminase large subunit GpA ATPase" evidence="2">
    <location>
        <begin position="51"/>
        <end position="279"/>
    </location>
</feature>
<dbReference type="Proteomes" id="UP001156831">
    <property type="component" value="Unassembled WGS sequence"/>
</dbReference>
<dbReference type="Pfam" id="PF05876">
    <property type="entry name" value="GpA_ATPase"/>
    <property type="match status" value="1"/>
</dbReference>
<feature type="domain" description="Terminase large subunit GpA endonuclease" evidence="3">
    <location>
        <begin position="300"/>
        <end position="624"/>
    </location>
</feature>
<evidence type="ECO:0000259" key="2">
    <source>
        <dbReference type="Pfam" id="PF05876"/>
    </source>
</evidence>
<feature type="region of interest" description="Disordered" evidence="1">
    <location>
        <begin position="653"/>
        <end position="694"/>
    </location>
</feature>
<reference evidence="4 5" key="1">
    <citation type="submission" date="2023-04" db="EMBL/GenBank/DDBJ databases">
        <title>Luteimonas sp. M1R5S18.</title>
        <authorList>
            <person name="Sun J.-Q."/>
        </authorList>
    </citation>
    <scope>NUCLEOTIDE SEQUENCE [LARGE SCALE GENOMIC DNA]</scope>
    <source>
        <strain evidence="4 5">M1R5S18</strain>
    </source>
</reference>